<evidence type="ECO:0000313" key="1">
    <source>
        <dbReference type="EMBL" id="NKZ01452.1"/>
    </source>
</evidence>
<accession>A0A7X6MHJ1</accession>
<protein>
    <submittedName>
        <fullName evidence="1">Uncharacterized protein</fullName>
    </submittedName>
</protein>
<dbReference type="Proteomes" id="UP000553209">
    <property type="component" value="Unassembled WGS sequence"/>
</dbReference>
<evidence type="ECO:0000313" key="2">
    <source>
        <dbReference type="Proteomes" id="UP000553209"/>
    </source>
</evidence>
<dbReference type="EMBL" id="JAAXPG010000037">
    <property type="protein sequence ID" value="NKZ01452.1"/>
    <property type="molecule type" value="Genomic_DNA"/>
</dbReference>
<reference evidence="1 2" key="1">
    <citation type="submission" date="2020-04" db="EMBL/GenBank/DDBJ databases">
        <title>MicrobeNet Type strains.</title>
        <authorList>
            <person name="Nicholson A.C."/>
        </authorList>
    </citation>
    <scope>NUCLEOTIDE SEQUENCE [LARGE SCALE GENOMIC DNA]</scope>
    <source>
        <strain evidence="1 2">ATCC 23612</strain>
    </source>
</reference>
<proteinExistence type="predicted"/>
<dbReference type="InterPro" id="IPR023888">
    <property type="entry name" value="SdpC-like"/>
</dbReference>
<dbReference type="RefSeq" id="WP_168444181.1">
    <property type="nucleotide sequence ID" value="NZ_JAAXPG010000037.1"/>
</dbReference>
<sequence>MANAQEAVGPSELASSPEVVTSAVFSGAGPLAESVLRVVLLEEISQEDCDTMVEEVVDLMTETDPEAVEGITEGLTSGSPLKVEQAPEDGTDLMVEIAGDDDQVTPDSPCGFVAVAVAPPVVVFQRR</sequence>
<gene>
    <name evidence="1" type="ORF">HGB44_27815</name>
</gene>
<comment type="caution">
    <text evidence="1">The sequence shown here is derived from an EMBL/GenBank/DDBJ whole genome shotgun (WGS) entry which is preliminary data.</text>
</comment>
<name>A0A7X6MHJ1_9ACTN</name>
<dbReference type="Pfam" id="PF26137">
    <property type="entry name" value="Toxin_SdpC"/>
    <property type="match status" value="1"/>
</dbReference>
<keyword evidence="2" id="KW-1185">Reference proteome</keyword>
<dbReference type="AlphaFoldDB" id="A0A7X6MHJ1"/>
<organism evidence="1 2">
    <name type="scientific">Nocardiopsis alborubida</name>
    <dbReference type="NCBI Taxonomy" id="146802"/>
    <lineage>
        <taxon>Bacteria</taxon>
        <taxon>Bacillati</taxon>
        <taxon>Actinomycetota</taxon>
        <taxon>Actinomycetes</taxon>
        <taxon>Streptosporangiales</taxon>
        <taxon>Nocardiopsidaceae</taxon>
        <taxon>Nocardiopsis</taxon>
    </lineage>
</organism>